<evidence type="ECO:0000313" key="4">
    <source>
        <dbReference type="EMBL" id="GAT90034.1"/>
    </source>
</evidence>
<name>A0A1L8CFR5_9LACO</name>
<dbReference type="PANTHER" id="PTHR34135">
    <property type="entry name" value="LYSOZYME"/>
    <property type="match status" value="1"/>
</dbReference>
<dbReference type="Gene3D" id="3.20.20.80">
    <property type="entry name" value="Glycosidases"/>
    <property type="match status" value="1"/>
</dbReference>
<dbReference type="GO" id="GO:0003796">
    <property type="term" value="F:lysozyme activity"/>
    <property type="evidence" value="ECO:0007669"/>
    <property type="project" value="InterPro"/>
</dbReference>
<protein>
    <submittedName>
        <fullName evidence="4">Holin</fullName>
    </submittedName>
</protein>
<evidence type="ECO:0000313" key="5">
    <source>
        <dbReference type="Proteomes" id="UP000186588"/>
    </source>
</evidence>
<comment type="similarity">
    <text evidence="1">Belongs to the glycosyl hydrolase 25 family.</text>
</comment>
<accession>A0A1L8CFR5</accession>
<keyword evidence="3" id="KW-0326">Glycosidase</keyword>
<dbReference type="PROSITE" id="PS51904">
    <property type="entry name" value="GLYCOSYL_HYDROL_F25_2"/>
    <property type="match status" value="1"/>
</dbReference>
<dbReference type="AlphaFoldDB" id="A0A1L8CFR5"/>
<dbReference type="RefSeq" id="WP_094750402.1">
    <property type="nucleotide sequence ID" value="NZ_BDDX01000001.1"/>
</dbReference>
<dbReference type="GO" id="GO:0016998">
    <property type="term" value="P:cell wall macromolecule catabolic process"/>
    <property type="evidence" value="ECO:0007669"/>
    <property type="project" value="InterPro"/>
</dbReference>
<comment type="caution">
    <text evidence="4">The sequence shown here is derived from an EMBL/GenBank/DDBJ whole genome shotgun (WGS) entry which is preliminary data.</text>
</comment>
<evidence type="ECO:0000256" key="3">
    <source>
        <dbReference type="ARBA" id="ARBA00023295"/>
    </source>
</evidence>
<dbReference type="EMBL" id="BDDX01000001">
    <property type="protein sequence ID" value="GAT90034.1"/>
    <property type="molecule type" value="Genomic_DNA"/>
</dbReference>
<evidence type="ECO:0000256" key="2">
    <source>
        <dbReference type="ARBA" id="ARBA00022801"/>
    </source>
</evidence>
<dbReference type="Proteomes" id="UP000186588">
    <property type="component" value="Unassembled WGS sequence"/>
</dbReference>
<dbReference type="SMART" id="SM00641">
    <property type="entry name" value="Glyco_25"/>
    <property type="match status" value="1"/>
</dbReference>
<dbReference type="Pfam" id="PF01183">
    <property type="entry name" value="Glyco_hydro_25"/>
    <property type="match status" value="1"/>
</dbReference>
<gene>
    <name evidence="4" type="ORF">FF306_00125</name>
</gene>
<sequence>MAWKTISDISSYQSDSLAFMNQLKSAGINGLMVKLTDGTTYLNPKSGNQVGNGLKAFKTVGLYHYYQGSPAAEANYFIKWVKAFGMDTSTPLAVDVEDPSLYGDITSQINTFLSIVKANGYKCRVVYGSASWFNSKKINYARLTDKNIWVASYGSSQPGVDRTNAWQFTDNYKGLHVDASYDFDGTLTGERFESIVKSATPSVKNSNFVQDGKLFYSETGVNVYHDPELTSQRKVRFGKGSYFYGTVVKAGNRYRIKTAVGYVSAYKDWVKKVE</sequence>
<evidence type="ECO:0000256" key="1">
    <source>
        <dbReference type="ARBA" id="ARBA00010646"/>
    </source>
</evidence>
<dbReference type="GO" id="GO:0016052">
    <property type="term" value="P:carbohydrate catabolic process"/>
    <property type="evidence" value="ECO:0007669"/>
    <property type="project" value="TreeGrafter"/>
</dbReference>
<dbReference type="GO" id="GO:0009253">
    <property type="term" value="P:peptidoglycan catabolic process"/>
    <property type="evidence" value="ECO:0007669"/>
    <property type="project" value="InterPro"/>
</dbReference>
<keyword evidence="2" id="KW-0378">Hydrolase</keyword>
<proteinExistence type="inferred from homology"/>
<organism evidence="4 5">
    <name type="scientific">Apilactobacillus kunkeei</name>
    <dbReference type="NCBI Taxonomy" id="148814"/>
    <lineage>
        <taxon>Bacteria</taxon>
        <taxon>Bacillati</taxon>
        <taxon>Bacillota</taxon>
        <taxon>Bacilli</taxon>
        <taxon>Lactobacillales</taxon>
        <taxon>Lactobacillaceae</taxon>
        <taxon>Apilactobacillus</taxon>
    </lineage>
</organism>
<dbReference type="PANTHER" id="PTHR34135:SF2">
    <property type="entry name" value="LYSOZYME"/>
    <property type="match status" value="1"/>
</dbReference>
<reference evidence="4 5" key="1">
    <citation type="journal article" date="2016" name="Syst. Appl. Microbiol.">
        <title>Genomic characterization of a fructophilic bee symbiont Lactobacillus kunkeei reveals its niche-specific adaptation.</title>
        <authorList>
            <person name="Maeno S."/>
            <person name="Tanizawa Y."/>
            <person name="Kanesaki Y."/>
            <person name="Kubota E."/>
            <person name="Kumar H."/>
            <person name="Dicks L."/>
            <person name="Salminen S."/>
            <person name="Nakagawa J."/>
            <person name="Arita M."/>
            <person name="Endo A."/>
        </authorList>
    </citation>
    <scope>NUCLEOTIDE SEQUENCE [LARGE SCALE GENOMIC DNA]</scope>
    <source>
        <strain evidence="4 5">FF30-6</strain>
    </source>
</reference>
<dbReference type="InterPro" id="IPR017853">
    <property type="entry name" value="GH"/>
</dbReference>
<dbReference type="InterPro" id="IPR002053">
    <property type="entry name" value="Glyco_hydro_25"/>
</dbReference>
<dbReference type="SUPFAM" id="SSF51445">
    <property type="entry name" value="(Trans)glycosidases"/>
    <property type="match status" value="1"/>
</dbReference>
<dbReference type="InterPro" id="IPR018077">
    <property type="entry name" value="Glyco_hydro_fam25_subgr"/>
</dbReference>